<dbReference type="PANTHER" id="PTHR30290:SF9">
    <property type="entry name" value="OLIGOPEPTIDE-BINDING PROTEIN APPA"/>
    <property type="match status" value="1"/>
</dbReference>
<dbReference type="PIRSF" id="PIRSF002741">
    <property type="entry name" value="MppA"/>
    <property type="match status" value="1"/>
</dbReference>
<dbReference type="AlphaFoldDB" id="A0A562IR27"/>
<dbReference type="Gene3D" id="3.40.190.10">
    <property type="entry name" value="Periplasmic binding protein-like II"/>
    <property type="match status" value="1"/>
</dbReference>
<evidence type="ECO:0000313" key="5">
    <source>
        <dbReference type="EMBL" id="TWH73266.1"/>
    </source>
</evidence>
<dbReference type="PANTHER" id="PTHR30290">
    <property type="entry name" value="PERIPLASMIC BINDING COMPONENT OF ABC TRANSPORTER"/>
    <property type="match status" value="1"/>
</dbReference>
<dbReference type="RefSeq" id="WP_153358888.1">
    <property type="nucleotide sequence ID" value="NZ_ML762485.1"/>
</dbReference>
<evidence type="ECO:0000313" key="6">
    <source>
        <dbReference type="Proteomes" id="UP000321490"/>
    </source>
</evidence>
<evidence type="ECO:0000256" key="2">
    <source>
        <dbReference type="ARBA" id="ARBA00022448"/>
    </source>
</evidence>
<protein>
    <submittedName>
        <fullName evidence="5">Peptide/nickel transport system substrate-binding protein</fullName>
    </submittedName>
</protein>
<evidence type="ECO:0000256" key="3">
    <source>
        <dbReference type="ARBA" id="ARBA00022729"/>
    </source>
</evidence>
<dbReference type="GO" id="GO:0015833">
    <property type="term" value="P:peptide transport"/>
    <property type="evidence" value="ECO:0007669"/>
    <property type="project" value="TreeGrafter"/>
</dbReference>
<proteinExistence type="inferred from homology"/>
<organism evidence="5 6">
    <name type="scientific">Modestobacter roseus</name>
    <dbReference type="NCBI Taxonomy" id="1181884"/>
    <lineage>
        <taxon>Bacteria</taxon>
        <taxon>Bacillati</taxon>
        <taxon>Actinomycetota</taxon>
        <taxon>Actinomycetes</taxon>
        <taxon>Geodermatophilales</taxon>
        <taxon>Geodermatophilaceae</taxon>
        <taxon>Modestobacter</taxon>
    </lineage>
</organism>
<keyword evidence="2" id="KW-0813">Transport</keyword>
<gene>
    <name evidence="5" type="ORF">JD78_01789</name>
</gene>
<dbReference type="GO" id="GO:1904680">
    <property type="term" value="F:peptide transmembrane transporter activity"/>
    <property type="evidence" value="ECO:0007669"/>
    <property type="project" value="TreeGrafter"/>
</dbReference>
<dbReference type="EMBL" id="VLKF01000001">
    <property type="protein sequence ID" value="TWH73266.1"/>
    <property type="molecule type" value="Genomic_DNA"/>
</dbReference>
<keyword evidence="6" id="KW-1185">Reference proteome</keyword>
<dbReference type="InterPro" id="IPR030678">
    <property type="entry name" value="Peptide/Ni-bd"/>
</dbReference>
<dbReference type="GO" id="GO:0043190">
    <property type="term" value="C:ATP-binding cassette (ABC) transporter complex"/>
    <property type="evidence" value="ECO:0007669"/>
    <property type="project" value="InterPro"/>
</dbReference>
<dbReference type="InterPro" id="IPR039424">
    <property type="entry name" value="SBP_5"/>
</dbReference>
<comment type="caution">
    <text evidence="5">The sequence shown here is derived from an EMBL/GenBank/DDBJ whole genome shotgun (WGS) entry which is preliminary data.</text>
</comment>
<dbReference type="OrthoDB" id="9803988at2"/>
<accession>A0A562IR27</accession>
<keyword evidence="3" id="KW-0732">Signal</keyword>
<dbReference type="Pfam" id="PF00496">
    <property type="entry name" value="SBP_bac_5"/>
    <property type="match status" value="1"/>
</dbReference>
<dbReference type="Proteomes" id="UP000321490">
    <property type="component" value="Unassembled WGS sequence"/>
</dbReference>
<dbReference type="Gene3D" id="3.10.105.10">
    <property type="entry name" value="Dipeptide-binding Protein, Domain 3"/>
    <property type="match status" value="1"/>
</dbReference>
<feature type="domain" description="Solute-binding protein family 5" evidence="4">
    <location>
        <begin position="75"/>
        <end position="411"/>
    </location>
</feature>
<comment type="similarity">
    <text evidence="1">Belongs to the bacterial solute-binding protein 5 family.</text>
</comment>
<dbReference type="InterPro" id="IPR000914">
    <property type="entry name" value="SBP_5_dom"/>
</dbReference>
<evidence type="ECO:0000256" key="1">
    <source>
        <dbReference type="ARBA" id="ARBA00005695"/>
    </source>
</evidence>
<reference evidence="5 6" key="1">
    <citation type="submission" date="2019-07" db="EMBL/GenBank/DDBJ databases">
        <title>R&amp;d 2014.</title>
        <authorList>
            <person name="Klenk H.-P."/>
        </authorList>
    </citation>
    <scope>NUCLEOTIDE SEQUENCE [LARGE SCALE GENOMIC DNA]</scope>
    <source>
        <strain evidence="5 6">DSM 45764</strain>
    </source>
</reference>
<dbReference type="GO" id="GO:0042597">
    <property type="term" value="C:periplasmic space"/>
    <property type="evidence" value="ECO:0007669"/>
    <property type="project" value="UniProtKB-ARBA"/>
</dbReference>
<evidence type="ECO:0000259" key="4">
    <source>
        <dbReference type="Pfam" id="PF00496"/>
    </source>
</evidence>
<dbReference type="SUPFAM" id="SSF53850">
    <property type="entry name" value="Periplasmic binding protein-like II"/>
    <property type="match status" value="1"/>
</dbReference>
<sequence length="499" mass="52297">MAATAAVAVAVAGCTSAGTSSGGGDGGEGARTLTLALDTPPTSFDPAALVGGSAAGLPWQAVYDTLLKLDADSEAVPNAAEDFELSEDNTSLTMTLREGMTFTDGSPVDAEAAKASIEYVRDGGGAAAARLQGMTVEVVDDLTLTVTSATPQPLLPFLMTQSQGALAAPASLGAPDAATAPVGSGPYVYDAANSTSGDTWAFTRNEDYWNADGYPYDTVRMRLMDDVTARLNALRSGQVNAAPITATTVAEAEAAGLGLVQSDALWAGLHIADRDGSTVPALADPRVRQAMNMVFDRPAILQALYQGQGEVTEQIFRPDGDAFVPELADRYPFDVEAARALMAEAGYADGFDLPYPDIARFGFATPIVVQQLGEIGIRVNLVSVPPQQVVPAILGNEFPVFYFALPAITPPFDVEQSLRPQSNWNTDRTEDPELSALIAAADQATGDDAAEAYQAVNEWVVENAWFAPWALVTSTWATTDGTTAEPVVGSSTPYLHTFR</sequence>
<name>A0A562IR27_9ACTN</name>